<dbReference type="Gene3D" id="1.10.530.40">
    <property type="match status" value="1"/>
</dbReference>
<keyword evidence="1 3" id="KW-0929">Antimicrobial</keyword>
<evidence type="ECO:0000256" key="2">
    <source>
        <dbReference type="ARBA" id="ARBA00022638"/>
    </source>
</evidence>
<dbReference type="Proteomes" id="UP000184192">
    <property type="component" value="Unassembled WGS sequence"/>
</dbReference>
<dbReference type="InterPro" id="IPR023347">
    <property type="entry name" value="Lysozyme_dom_sf"/>
</dbReference>
<gene>
    <name evidence="4" type="ORF">SAMN05444350_10344</name>
</gene>
<dbReference type="SUPFAM" id="SSF53955">
    <property type="entry name" value="Lysozyme-like"/>
    <property type="match status" value="1"/>
</dbReference>
<keyword evidence="5" id="KW-1185">Reference proteome</keyword>
<dbReference type="EC" id="3.2.1.17" evidence="3"/>
<dbReference type="InterPro" id="IPR002196">
    <property type="entry name" value="Glyco_hydro_24"/>
</dbReference>
<evidence type="ECO:0000313" key="5">
    <source>
        <dbReference type="Proteomes" id="UP000184192"/>
    </source>
</evidence>
<protein>
    <recommendedName>
        <fullName evidence="3">Lysozyme</fullName>
        <ecNumber evidence="3">3.2.1.17</ecNumber>
    </recommendedName>
</protein>
<comment type="catalytic activity">
    <reaction evidence="3">
        <text>Hydrolysis of (1-&gt;4)-beta-linkages between N-acetylmuramic acid and N-acetyl-D-glucosamine residues in a peptidoglycan and between N-acetyl-D-glucosamine residues in chitodextrins.</text>
        <dbReference type="EC" id="3.2.1.17"/>
    </reaction>
</comment>
<organism evidence="4 5">
    <name type="scientific">Bacteroides stercorirosoris</name>
    <dbReference type="NCBI Taxonomy" id="871324"/>
    <lineage>
        <taxon>Bacteria</taxon>
        <taxon>Pseudomonadati</taxon>
        <taxon>Bacteroidota</taxon>
        <taxon>Bacteroidia</taxon>
        <taxon>Bacteroidales</taxon>
        <taxon>Bacteroidaceae</taxon>
        <taxon>Bacteroides</taxon>
    </lineage>
</organism>
<dbReference type="AlphaFoldDB" id="A0A1M6BKX0"/>
<sequence length="165" mass="19167">MIRLITIILLSILSTCPVPCHGQQPDRVLFERLVTSTKYFEGWHTQSKTPGHVGYGHKIQQGEHFPNSLTRRQADSLLRSDLIQHYRLYSRYGKDAYLLAALSYQIGPAKLLGNTRYPKSTLLIRLEKGERQILPLYLKFCKWKGKAIPSIRRRRLVEYNLLFSP</sequence>
<keyword evidence="3" id="KW-0326">Glycosidase</keyword>
<dbReference type="Pfam" id="PF00959">
    <property type="entry name" value="Phage_lysozyme"/>
    <property type="match status" value="1"/>
</dbReference>
<reference evidence="5" key="1">
    <citation type="submission" date="2016-11" db="EMBL/GenBank/DDBJ databases">
        <authorList>
            <person name="Varghese N."/>
            <person name="Submissions S."/>
        </authorList>
    </citation>
    <scope>NUCLEOTIDE SEQUENCE [LARGE SCALE GENOMIC DNA]</scope>
    <source>
        <strain evidence="5">DSM 26884</strain>
    </source>
</reference>
<keyword evidence="3" id="KW-0378">Hydrolase</keyword>
<evidence type="ECO:0000256" key="1">
    <source>
        <dbReference type="ARBA" id="ARBA00022529"/>
    </source>
</evidence>
<dbReference type="InterPro" id="IPR023346">
    <property type="entry name" value="Lysozyme-like_dom_sf"/>
</dbReference>
<dbReference type="GO" id="GO:0042742">
    <property type="term" value="P:defense response to bacterium"/>
    <property type="evidence" value="ECO:0007669"/>
    <property type="project" value="UniProtKB-KW"/>
</dbReference>
<dbReference type="GO" id="GO:0003796">
    <property type="term" value="F:lysozyme activity"/>
    <property type="evidence" value="ECO:0007669"/>
    <property type="project" value="UniProtKB-EC"/>
</dbReference>
<proteinExistence type="inferred from homology"/>
<evidence type="ECO:0000256" key="3">
    <source>
        <dbReference type="RuleBase" id="RU003788"/>
    </source>
</evidence>
<name>A0A1M6BKX0_9BACE</name>
<dbReference type="GO" id="GO:0031640">
    <property type="term" value="P:killing of cells of another organism"/>
    <property type="evidence" value="ECO:0007669"/>
    <property type="project" value="UniProtKB-KW"/>
</dbReference>
<accession>A0A1M6BKX0</accession>
<comment type="similarity">
    <text evidence="3">Belongs to the glycosyl hydrolase 24 family.</text>
</comment>
<keyword evidence="2 3" id="KW-0081">Bacteriolytic enzyme</keyword>
<dbReference type="GeneID" id="92710864"/>
<evidence type="ECO:0000313" key="4">
    <source>
        <dbReference type="EMBL" id="SHI49440.1"/>
    </source>
</evidence>
<dbReference type="GO" id="GO:0016998">
    <property type="term" value="P:cell wall macromolecule catabolic process"/>
    <property type="evidence" value="ECO:0007669"/>
    <property type="project" value="InterPro"/>
</dbReference>
<dbReference type="RefSeq" id="WP_139261789.1">
    <property type="nucleotide sequence ID" value="NZ_FQZN01000003.1"/>
</dbReference>
<dbReference type="EMBL" id="FQZN01000003">
    <property type="protein sequence ID" value="SHI49440.1"/>
    <property type="molecule type" value="Genomic_DNA"/>
</dbReference>
<dbReference type="GO" id="GO:0009253">
    <property type="term" value="P:peptidoglycan catabolic process"/>
    <property type="evidence" value="ECO:0007669"/>
    <property type="project" value="InterPro"/>
</dbReference>